<dbReference type="SUPFAM" id="SSF51735">
    <property type="entry name" value="NAD(P)-binding Rossmann-fold domains"/>
    <property type="match status" value="1"/>
</dbReference>
<organism evidence="2 3">
    <name type="scientific">Williamsia herbipolensis</name>
    <dbReference type="NCBI Taxonomy" id="1603258"/>
    <lineage>
        <taxon>Bacteria</taxon>
        <taxon>Bacillati</taxon>
        <taxon>Actinomycetota</taxon>
        <taxon>Actinomycetes</taxon>
        <taxon>Mycobacteriales</taxon>
        <taxon>Nocardiaceae</taxon>
        <taxon>Williamsia</taxon>
    </lineage>
</organism>
<dbReference type="AlphaFoldDB" id="A0AAU4K7W0"/>
<reference evidence="2 3" key="1">
    <citation type="submission" date="2022-10" db="EMBL/GenBank/DDBJ databases">
        <title>The complete genomes of actinobacterial strains from the NBC collection.</title>
        <authorList>
            <person name="Joergensen T.S."/>
            <person name="Alvarez Arevalo M."/>
            <person name="Sterndorff E.B."/>
            <person name="Faurdal D."/>
            <person name="Vuksanovic O."/>
            <person name="Mourched A.-S."/>
            <person name="Charusanti P."/>
            <person name="Shaw S."/>
            <person name="Blin K."/>
            <person name="Weber T."/>
        </authorList>
    </citation>
    <scope>NUCLEOTIDE SEQUENCE [LARGE SCALE GENOMIC DNA]</scope>
    <source>
        <strain evidence="2 3">NBC_00319</strain>
    </source>
</reference>
<keyword evidence="3" id="KW-1185">Reference proteome</keyword>
<name>A0AAU4K7W0_9NOCA</name>
<dbReference type="InterPro" id="IPR051604">
    <property type="entry name" value="Ergot_Alk_Oxidoreductase"/>
</dbReference>
<feature type="domain" description="NmrA-like" evidence="1">
    <location>
        <begin position="3"/>
        <end position="267"/>
    </location>
</feature>
<proteinExistence type="predicted"/>
<evidence type="ECO:0000259" key="1">
    <source>
        <dbReference type="Pfam" id="PF05368"/>
    </source>
</evidence>
<dbReference type="RefSeq" id="WP_328859091.1">
    <property type="nucleotide sequence ID" value="NZ_CP108021.1"/>
</dbReference>
<dbReference type="Gene3D" id="3.90.25.10">
    <property type="entry name" value="UDP-galactose 4-epimerase, domain 1"/>
    <property type="match status" value="1"/>
</dbReference>
<evidence type="ECO:0000313" key="3">
    <source>
        <dbReference type="Proteomes" id="UP001432128"/>
    </source>
</evidence>
<dbReference type="InterPro" id="IPR036291">
    <property type="entry name" value="NAD(P)-bd_dom_sf"/>
</dbReference>
<dbReference type="EMBL" id="CP108021">
    <property type="protein sequence ID" value="WUM22166.1"/>
    <property type="molecule type" value="Genomic_DNA"/>
</dbReference>
<dbReference type="InterPro" id="IPR008030">
    <property type="entry name" value="NmrA-like"/>
</dbReference>
<gene>
    <name evidence="2" type="ORF">OG579_10545</name>
</gene>
<dbReference type="PANTHER" id="PTHR43162">
    <property type="match status" value="1"/>
</dbReference>
<accession>A0AAU4K7W0</accession>
<dbReference type="Proteomes" id="UP001432128">
    <property type="component" value="Chromosome"/>
</dbReference>
<dbReference type="KEGG" id="whr:OG579_10545"/>
<evidence type="ECO:0000313" key="2">
    <source>
        <dbReference type="EMBL" id="WUM22166.1"/>
    </source>
</evidence>
<dbReference type="PANTHER" id="PTHR43162:SF1">
    <property type="entry name" value="PRESTALK A DIFFERENTIATION PROTEIN A"/>
    <property type="match status" value="1"/>
</dbReference>
<protein>
    <submittedName>
        <fullName evidence="2">NAD(P)H-binding protein</fullName>
    </submittedName>
</protein>
<sequence>MREVLVVGATGTVGSAVSEALSAEGVAHRRATRAPKTPGDIGFDWFDAATWSAALAGVSAVYLIAPVGAADPAVVVEPFLRTARAAGVRRVVVQSSSAVSSGDPGLGEIDARAREIIDEWTILRPSWFMQNFTGSSSLAEGVRGGEIVTATGDGPVAFIDARDIAAVGVRALVDPTPHVGEYVLTGPRALTYGQAAQVISRKTGTSLVHRSVSADELAALHIEHGMPADYAPILAALDRDIAAGSENRVTAAVEELTGRAPRSFEEFVGEWFTVAAD</sequence>
<dbReference type="Gene3D" id="3.40.50.720">
    <property type="entry name" value="NAD(P)-binding Rossmann-like Domain"/>
    <property type="match status" value="1"/>
</dbReference>
<dbReference type="Pfam" id="PF05368">
    <property type="entry name" value="NmrA"/>
    <property type="match status" value="1"/>
</dbReference>